<feature type="region of interest" description="Disordered" evidence="1">
    <location>
        <begin position="65"/>
        <end position="92"/>
    </location>
</feature>
<accession>A0A5C7J9U5</accession>
<dbReference type="EMBL" id="SSDS01000020">
    <property type="protein sequence ID" value="TXG78315.1"/>
    <property type="molecule type" value="Genomic_DNA"/>
</dbReference>
<feature type="domain" description="Excalibur calcium-binding" evidence="3">
    <location>
        <begin position="56"/>
        <end position="87"/>
    </location>
</feature>
<reference evidence="4 5" key="1">
    <citation type="submission" date="2018-09" db="EMBL/GenBank/DDBJ databases">
        <title>Metagenome Assembled Genomes from an Advanced Water Purification Facility.</title>
        <authorList>
            <person name="Stamps B.W."/>
            <person name="Spear J.R."/>
        </authorList>
    </citation>
    <scope>NUCLEOTIDE SEQUENCE [LARGE SCALE GENOMIC DNA]</scope>
    <source>
        <strain evidence="4">Bin_63_2</strain>
    </source>
</reference>
<keyword evidence="2" id="KW-1133">Transmembrane helix</keyword>
<evidence type="ECO:0000256" key="1">
    <source>
        <dbReference type="SAM" id="MobiDB-lite"/>
    </source>
</evidence>
<gene>
    <name evidence="4" type="ORF">E6Q11_01285</name>
</gene>
<dbReference type="InterPro" id="IPR008613">
    <property type="entry name" value="Excalibur_Ca-bd_domain"/>
</dbReference>
<comment type="caution">
    <text evidence="4">The sequence shown here is derived from an EMBL/GenBank/DDBJ whole genome shotgun (WGS) entry which is preliminary data.</text>
</comment>
<keyword evidence="2" id="KW-0472">Membrane</keyword>
<proteinExistence type="predicted"/>
<name>A0A5C7J9U5_9BACT</name>
<evidence type="ECO:0000256" key="2">
    <source>
        <dbReference type="SAM" id="Phobius"/>
    </source>
</evidence>
<evidence type="ECO:0000313" key="4">
    <source>
        <dbReference type="EMBL" id="TXG78315.1"/>
    </source>
</evidence>
<dbReference type="AlphaFoldDB" id="A0A5C7J9U5"/>
<dbReference type="Pfam" id="PF05901">
    <property type="entry name" value="Excalibur"/>
    <property type="match status" value="1"/>
</dbReference>
<protein>
    <submittedName>
        <fullName evidence="4">Excalibur calcium-binding domain-containing protein</fullName>
    </submittedName>
</protein>
<evidence type="ECO:0000313" key="5">
    <source>
        <dbReference type="Proteomes" id="UP000321026"/>
    </source>
</evidence>
<sequence length="92" mass="9678">MSEEDQESARNLLAGCLALAIPAVMLFGFLGLLAWWVNSGSEPQATPTESTIPTNATCSDFATQAEAKKALPTNPRLDSDGDGIPCESLPPE</sequence>
<dbReference type="Proteomes" id="UP000321026">
    <property type="component" value="Unassembled WGS sequence"/>
</dbReference>
<feature type="transmembrane region" description="Helical" evidence="2">
    <location>
        <begin position="12"/>
        <end position="37"/>
    </location>
</feature>
<keyword evidence="2" id="KW-0812">Transmembrane</keyword>
<organism evidence="4 5">
    <name type="scientific">Candidatus Dojkabacteria bacterium</name>
    <dbReference type="NCBI Taxonomy" id="2099670"/>
    <lineage>
        <taxon>Bacteria</taxon>
        <taxon>Candidatus Dojkabacteria</taxon>
    </lineage>
</organism>
<evidence type="ECO:0000259" key="3">
    <source>
        <dbReference type="Pfam" id="PF05901"/>
    </source>
</evidence>